<feature type="compositionally biased region" description="Acidic residues" evidence="1">
    <location>
        <begin position="154"/>
        <end position="171"/>
    </location>
</feature>
<feature type="region of interest" description="Disordered" evidence="1">
    <location>
        <begin position="154"/>
        <end position="180"/>
    </location>
</feature>
<dbReference type="AlphaFoldDB" id="A0A1R3RJ98"/>
<protein>
    <submittedName>
        <fullName evidence="2">Uncharacterized protein</fullName>
    </submittedName>
</protein>
<evidence type="ECO:0000313" key="2">
    <source>
        <dbReference type="EMBL" id="OOF94557.1"/>
    </source>
</evidence>
<proteinExistence type="predicted"/>
<dbReference type="EMBL" id="KV907501">
    <property type="protein sequence ID" value="OOF94557.1"/>
    <property type="molecule type" value="Genomic_DNA"/>
</dbReference>
<sequence length="180" mass="19530">MARPESSTQVQDETSFQIKNNISAIMDNQPDMSVHVYPVPDSGTDTQTQGQTNLERGSTLRESGMECGDACVGCCVCDTATANGISLADTDPVAVTIDDAAFGTVVDSVIGKKVDRDGNDDEDVARGGCVFELIKEEDVEGFMDELVVVSWKEVEEEENQEENEEDDDSDSDTYVSCSEY</sequence>
<reference evidence="3" key="1">
    <citation type="journal article" date="2017" name="Genome Biol.">
        <title>Comparative genomics reveals high biological diversity and specific adaptations in the industrially and medically important fungal genus Aspergillus.</title>
        <authorList>
            <person name="de Vries R.P."/>
            <person name="Riley R."/>
            <person name="Wiebenga A."/>
            <person name="Aguilar-Osorio G."/>
            <person name="Amillis S."/>
            <person name="Uchima C.A."/>
            <person name="Anderluh G."/>
            <person name="Asadollahi M."/>
            <person name="Askin M."/>
            <person name="Barry K."/>
            <person name="Battaglia E."/>
            <person name="Bayram O."/>
            <person name="Benocci T."/>
            <person name="Braus-Stromeyer S.A."/>
            <person name="Caldana C."/>
            <person name="Canovas D."/>
            <person name="Cerqueira G.C."/>
            <person name="Chen F."/>
            <person name="Chen W."/>
            <person name="Choi C."/>
            <person name="Clum A."/>
            <person name="Dos Santos R.A."/>
            <person name="Damasio A.R."/>
            <person name="Diallinas G."/>
            <person name="Emri T."/>
            <person name="Fekete E."/>
            <person name="Flipphi M."/>
            <person name="Freyberg S."/>
            <person name="Gallo A."/>
            <person name="Gournas C."/>
            <person name="Habgood R."/>
            <person name="Hainaut M."/>
            <person name="Harispe M.L."/>
            <person name="Henrissat B."/>
            <person name="Hilden K.S."/>
            <person name="Hope R."/>
            <person name="Hossain A."/>
            <person name="Karabika E."/>
            <person name="Karaffa L."/>
            <person name="Karanyi Z."/>
            <person name="Krasevec N."/>
            <person name="Kuo A."/>
            <person name="Kusch H."/>
            <person name="LaButti K."/>
            <person name="Lagendijk E.L."/>
            <person name="Lapidus A."/>
            <person name="Levasseur A."/>
            <person name="Lindquist E."/>
            <person name="Lipzen A."/>
            <person name="Logrieco A.F."/>
            <person name="MacCabe A."/>
            <person name="Maekelae M.R."/>
            <person name="Malavazi I."/>
            <person name="Melin P."/>
            <person name="Meyer V."/>
            <person name="Mielnichuk N."/>
            <person name="Miskei M."/>
            <person name="Molnar A.P."/>
            <person name="Mule G."/>
            <person name="Ngan C.Y."/>
            <person name="Orejas M."/>
            <person name="Orosz E."/>
            <person name="Ouedraogo J.P."/>
            <person name="Overkamp K.M."/>
            <person name="Park H.-S."/>
            <person name="Perrone G."/>
            <person name="Piumi F."/>
            <person name="Punt P.J."/>
            <person name="Ram A.F."/>
            <person name="Ramon A."/>
            <person name="Rauscher S."/>
            <person name="Record E."/>
            <person name="Riano-Pachon D.M."/>
            <person name="Robert V."/>
            <person name="Roehrig J."/>
            <person name="Ruller R."/>
            <person name="Salamov A."/>
            <person name="Salih N.S."/>
            <person name="Samson R.A."/>
            <person name="Sandor E."/>
            <person name="Sanguinetti M."/>
            <person name="Schuetze T."/>
            <person name="Sepcic K."/>
            <person name="Shelest E."/>
            <person name="Sherlock G."/>
            <person name="Sophianopoulou V."/>
            <person name="Squina F.M."/>
            <person name="Sun H."/>
            <person name="Susca A."/>
            <person name="Todd R.B."/>
            <person name="Tsang A."/>
            <person name="Unkles S.E."/>
            <person name="van de Wiele N."/>
            <person name="van Rossen-Uffink D."/>
            <person name="Oliveira J.V."/>
            <person name="Vesth T.C."/>
            <person name="Visser J."/>
            <person name="Yu J.-H."/>
            <person name="Zhou M."/>
            <person name="Andersen M.R."/>
            <person name="Archer D.B."/>
            <person name="Baker S.E."/>
            <person name="Benoit I."/>
            <person name="Brakhage A.A."/>
            <person name="Braus G.H."/>
            <person name="Fischer R."/>
            <person name="Frisvad J.C."/>
            <person name="Goldman G.H."/>
            <person name="Houbraken J."/>
            <person name="Oakley B."/>
            <person name="Pocsi I."/>
            <person name="Scazzocchio C."/>
            <person name="Seiboth B."/>
            <person name="vanKuyk P.A."/>
            <person name="Wortman J."/>
            <person name="Dyer P.S."/>
            <person name="Grigoriev I.V."/>
        </authorList>
    </citation>
    <scope>NUCLEOTIDE SEQUENCE [LARGE SCALE GENOMIC DNA]</scope>
    <source>
        <strain evidence="3">ITEM 5010</strain>
    </source>
</reference>
<dbReference type="Proteomes" id="UP000188318">
    <property type="component" value="Unassembled WGS sequence"/>
</dbReference>
<evidence type="ECO:0000256" key="1">
    <source>
        <dbReference type="SAM" id="MobiDB-lite"/>
    </source>
</evidence>
<name>A0A1R3RJ98_ASPC5</name>
<gene>
    <name evidence="2" type="ORF">ASPCADRAFT_406448</name>
</gene>
<evidence type="ECO:0000313" key="3">
    <source>
        <dbReference type="Proteomes" id="UP000188318"/>
    </source>
</evidence>
<dbReference type="VEuPathDB" id="FungiDB:ASPCADRAFT_406448"/>
<accession>A0A1R3RJ98</accession>
<keyword evidence="3" id="KW-1185">Reference proteome</keyword>
<organism evidence="2 3">
    <name type="scientific">Aspergillus carbonarius (strain ITEM 5010)</name>
    <dbReference type="NCBI Taxonomy" id="602072"/>
    <lineage>
        <taxon>Eukaryota</taxon>
        <taxon>Fungi</taxon>
        <taxon>Dikarya</taxon>
        <taxon>Ascomycota</taxon>
        <taxon>Pezizomycotina</taxon>
        <taxon>Eurotiomycetes</taxon>
        <taxon>Eurotiomycetidae</taxon>
        <taxon>Eurotiales</taxon>
        <taxon>Aspergillaceae</taxon>
        <taxon>Aspergillus</taxon>
        <taxon>Aspergillus subgen. Circumdati</taxon>
    </lineage>
</organism>